<sequence>MYILLDGQLVVRSRDGMPLATIDPIVTVGEMGIITGHPRSATVIAVKTSNTLVLHKMKFDLLLKRSPEAGLTIFRNLIGTLTDRISENNKQVASYQRQLESLKQQFGVTDTPVAPGPEEGTRVPPPPGKPEGDGAAVSENGSAGQEGAAAQRAQA</sequence>
<comment type="caution">
    <text evidence="3">The sequence shown here is derived from an EMBL/GenBank/DDBJ whole genome shotgun (WGS) entry which is preliminary data.</text>
</comment>
<dbReference type="InterPro" id="IPR018490">
    <property type="entry name" value="cNMP-bd_dom_sf"/>
</dbReference>
<reference evidence="3 4" key="1">
    <citation type="journal article" date="2016" name="Nat. Commun.">
        <title>Thousands of microbial genomes shed light on interconnected biogeochemical processes in an aquifer system.</title>
        <authorList>
            <person name="Anantharaman K."/>
            <person name="Brown C.T."/>
            <person name="Hug L.A."/>
            <person name="Sharon I."/>
            <person name="Castelle C.J."/>
            <person name="Probst A.J."/>
            <person name="Thomas B.C."/>
            <person name="Singh A."/>
            <person name="Wilkins M.J."/>
            <person name="Karaoz U."/>
            <person name="Brodie E.L."/>
            <person name="Williams K.H."/>
            <person name="Hubbard S.S."/>
            <person name="Banfield J.F."/>
        </authorList>
    </citation>
    <scope>NUCLEOTIDE SEQUENCE [LARGE SCALE GENOMIC DNA]</scope>
    <source>
        <strain evidence="4">RIFCSPLOWO2_12_FULL_64_10</strain>
    </source>
</reference>
<dbReference type="CDD" id="cd00038">
    <property type="entry name" value="CAP_ED"/>
    <property type="match status" value="1"/>
</dbReference>
<feature type="compositionally biased region" description="Low complexity" evidence="1">
    <location>
        <begin position="141"/>
        <end position="155"/>
    </location>
</feature>
<proteinExistence type="predicted"/>
<dbReference type="Gene3D" id="2.60.120.10">
    <property type="entry name" value="Jelly Rolls"/>
    <property type="match status" value="1"/>
</dbReference>
<dbReference type="Pfam" id="PF00027">
    <property type="entry name" value="cNMP_binding"/>
    <property type="match status" value="1"/>
</dbReference>
<evidence type="ECO:0000256" key="1">
    <source>
        <dbReference type="SAM" id="MobiDB-lite"/>
    </source>
</evidence>
<evidence type="ECO:0000259" key="2">
    <source>
        <dbReference type="PROSITE" id="PS50042"/>
    </source>
</evidence>
<name>A0A1F6CHN1_HANXR</name>
<protein>
    <recommendedName>
        <fullName evidence="2">Cyclic nucleotide-binding domain-containing protein</fullName>
    </recommendedName>
</protein>
<evidence type="ECO:0000313" key="4">
    <source>
        <dbReference type="Proteomes" id="UP000178606"/>
    </source>
</evidence>
<dbReference type="EMBL" id="MFKF01000247">
    <property type="protein sequence ID" value="OGG48481.1"/>
    <property type="molecule type" value="Genomic_DNA"/>
</dbReference>
<accession>A0A1F6CHN1</accession>
<feature type="region of interest" description="Disordered" evidence="1">
    <location>
        <begin position="104"/>
        <end position="155"/>
    </location>
</feature>
<dbReference type="SUPFAM" id="SSF51206">
    <property type="entry name" value="cAMP-binding domain-like"/>
    <property type="match status" value="1"/>
</dbReference>
<dbReference type="InterPro" id="IPR018488">
    <property type="entry name" value="cNMP-bd_CS"/>
</dbReference>
<dbReference type="AlphaFoldDB" id="A0A1F6CHN1"/>
<dbReference type="PROSITE" id="PS00889">
    <property type="entry name" value="CNMP_BINDING_2"/>
    <property type="match status" value="1"/>
</dbReference>
<organism evidence="3 4">
    <name type="scientific">Handelsmanbacteria sp. (strain RIFCSPLOWO2_12_FULL_64_10)</name>
    <dbReference type="NCBI Taxonomy" id="1817868"/>
    <lineage>
        <taxon>Bacteria</taxon>
        <taxon>Candidatus Handelsmaniibacteriota</taxon>
    </lineage>
</organism>
<feature type="domain" description="Cyclic nucleotide-binding" evidence="2">
    <location>
        <begin position="1"/>
        <end position="80"/>
    </location>
</feature>
<dbReference type="InterPro" id="IPR000595">
    <property type="entry name" value="cNMP-bd_dom"/>
</dbReference>
<dbReference type="PROSITE" id="PS50042">
    <property type="entry name" value="CNMP_BINDING_3"/>
    <property type="match status" value="1"/>
</dbReference>
<dbReference type="Proteomes" id="UP000178606">
    <property type="component" value="Unassembled WGS sequence"/>
</dbReference>
<evidence type="ECO:0000313" key="3">
    <source>
        <dbReference type="EMBL" id="OGG48481.1"/>
    </source>
</evidence>
<gene>
    <name evidence="3" type="ORF">A3F84_16325</name>
</gene>
<dbReference type="InterPro" id="IPR014710">
    <property type="entry name" value="RmlC-like_jellyroll"/>
</dbReference>